<dbReference type="PANTHER" id="PTHR44858:SF1">
    <property type="entry name" value="UDP-N-ACETYLGLUCOSAMINE--PEPTIDE N-ACETYLGLUCOSAMINYLTRANSFERASE SPINDLY-RELATED"/>
    <property type="match status" value="1"/>
</dbReference>
<dbReference type="PANTHER" id="PTHR44858">
    <property type="entry name" value="TETRATRICOPEPTIDE REPEAT PROTEIN 6"/>
    <property type="match status" value="1"/>
</dbReference>
<protein>
    <submittedName>
        <fullName evidence="5">Uncharacterized protein</fullName>
    </submittedName>
</protein>
<feature type="region of interest" description="Disordered" evidence="4">
    <location>
        <begin position="608"/>
        <end position="627"/>
    </location>
</feature>
<dbReference type="InterPro" id="IPR019734">
    <property type="entry name" value="TPR_rpt"/>
</dbReference>
<sequence length="666" mass="74819">MMMVDTEKTQSMAKAEAQAKAKADPKAAQACLAKGNRYHLEGQYQLSLREYKRALELYEKLSKNAAYHLNVGVVFYDDGQFEKSLDCFRKSLSIKPRNAMAHCNIGNVLKMQGKLEAALKEYRLSYELSKKNVIGHTSIAQSPKGATSMETVTVERNSWNGLVGCLISLDLLEEALDETNTKLSNGSDNFDALCLKVLVLAKLKREDSKECEQAVCKVLEHYYHSQETIKSQRGNNSQSKDKFAFDLDDEKRHLFGFVLSKCALSKKRHTENNIGSNNNDGHNDKQQRNRETLELWQLACAMELSYGNLIHLGAEYERIGDLAAARNAYLTARKVCPENWGSHYRLGKLGFKLCKFDYAYKHLERSLKLAESTVSSTKDNKARAHALSVISQLQVNLGIVLINAGKMDSAKHYLAIAAAGDVCANTNTVIANSLLAMVLIKEGNINDALITLVRAREQLTRVSSKVPSAAEIHFCIAILSQKVRIKNENKHEGEREHQPFSLEFEIQCLKEALRMDPNHKDAKTQLDKLVLLECQSQHQKQYNTSISNLNEDNLANRLHMSNKDLYDVDDFKINNSAFNRATTIGNSKESTKTKPELTKRPMITRMKSCPLPKTTTNTNSKDAVSSEKNCKTFLHSLKLRRSAISGDEASDDDGHYDSSEDSEEEF</sequence>
<evidence type="ECO:0000256" key="2">
    <source>
        <dbReference type="ARBA" id="ARBA00022803"/>
    </source>
</evidence>
<keyword evidence="1" id="KW-0677">Repeat</keyword>
<dbReference type="Gene3D" id="1.25.40.10">
    <property type="entry name" value="Tetratricopeptide repeat domain"/>
    <property type="match status" value="2"/>
</dbReference>
<dbReference type="SMART" id="SM00028">
    <property type="entry name" value="TPR"/>
    <property type="match status" value="6"/>
</dbReference>
<name>A0A7S3LT81_9STRA</name>
<feature type="compositionally biased region" description="Polar residues" evidence="4">
    <location>
        <begin position="613"/>
        <end position="623"/>
    </location>
</feature>
<evidence type="ECO:0000313" key="5">
    <source>
        <dbReference type="EMBL" id="CAE0437601.1"/>
    </source>
</evidence>
<evidence type="ECO:0000256" key="3">
    <source>
        <dbReference type="PROSITE-ProRule" id="PRU00339"/>
    </source>
</evidence>
<organism evidence="5">
    <name type="scientific">Aplanochytrium stocchinoi</name>
    <dbReference type="NCBI Taxonomy" id="215587"/>
    <lineage>
        <taxon>Eukaryota</taxon>
        <taxon>Sar</taxon>
        <taxon>Stramenopiles</taxon>
        <taxon>Bigyra</taxon>
        <taxon>Labyrinthulomycetes</taxon>
        <taxon>Thraustochytrida</taxon>
        <taxon>Thraustochytriidae</taxon>
        <taxon>Aplanochytrium</taxon>
    </lineage>
</organism>
<evidence type="ECO:0000256" key="1">
    <source>
        <dbReference type="ARBA" id="ARBA00022737"/>
    </source>
</evidence>
<gene>
    <name evidence="5" type="ORF">ASTO00021_LOCUS7858</name>
</gene>
<feature type="repeat" description="TPR" evidence="3">
    <location>
        <begin position="28"/>
        <end position="61"/>
    </location>
</feature>
<dbReference type="AlphaFoldDB" id="A0A7S3LT81"/>
<reference evidence="5" key="1">
    <citation type="submission" date="2021-01" db="EMBL/GenBank/DDBJ databases">
        <authorList>
            <person name="Corre E."/>
            <person name="Pelletier E."/>
            <person name="Niang G."/>
            <person name="Scheremetjew M."/>
            <person name="Finn R."/>
            <person name="Kale V."/>
            <person name="Holt S."/>
            <person name="Cochrane G."/>
            <person name="Meng A."/>
            <person name="Brown T."/>
            <person name="Cohen L."/>
        </authorList>
    </citation>
    <scope>NUCLEOTIDE SEQUENCE</scope>
    <source>
        <strain evidence="5">GSBS06</strain>
    </source>
</reference>
<feature type="region of interest" description="Disordered" evidence="4">
    <location>
        <begin position="641"/>
        <end position="666"/>
    </location>
</feature>
<dbReference type="InterPro" id="IPR050498">
    <property type="entry name" value="Ycf3"/>
</dbReference>
<proteinExistence type="predicted"/>
<dbReference type="InterPro" id="IPR011990">
    <property type="entry name" value="TPR-like_helical_dom_sf"/>
</dbReference>
<accession>A0A7S3LT81</accession>
<dbReference type="PROSITE" id="PS50005">
    <property type="entry name" value="TPR"/>
    <property type="match status" value="3"/>
</dbReference>
<dbReference type="Pfam" id="PF13414">
    <property type="entry name" value="TPR_11"/>
    <property type="match status" value="1"/>
</dbReference>
<evidence type="ECO:0000256" key="4">
    <source>
        <dbReference type="SAM" id="MobiDB-lite"/>
    </source>
</evidence>
<dbReference type="EMBL" id="HBIN01010499">
    <property type="protein sequence ID" value="CAE0437601.1"/>
    <property type="molecule type" value="Transcribed_RNA"/>
</dbReference>
<keyword evidence="2 3" id="KW-0802">TPR repeat</keyword>
<dbReference type="SUPFAM" id="SSF48452">
    <property type="entry name" value="TPR-like"/>
    <property type="match status" value="2"/>
</dbReference>
<feature type="repeat" description="TPR" evidence="3">
    <location>
        <begin position="99"/>
        <end position="132"/>
    </location>
</feature>
<feature type="repeat" description="TPR" evidence="3">
    <location>
        <begin position="65"/>
        <end position="98"/>
    </location>
</feature>